<evidence type="ECO:0000256" key="2">
    <source>
        <dbReference type="ARBA" id="ARBA00001966"/>
    </source>
</evidence>
<evidence type="ECO:0000313" key="10">
    <source>
        <dbReference type="EMBL" id="SDI59634.1"/>
    </source>
</evidence>
<keyword evidence="8" id="KW-0411">Iron-sulfur</keyword>
<dbReference type="STRING" id="930129.SAMN05216352_10997"/>
<dbReference type="SUPFAM" id="SSF51395">
    <property type="entry name" value="FMN-linked oxidoreductases"/>
    <property type="match status" value="1"/>
</dbReference>
<proteinExistence type="predicted"/>
<keyword evidence="6" id="KW-0560">Oxidoreductase</keyword>
<evidence type="ECO:0000256" key="1">
    <source>
        <dbReference type="ARBA" id="ARBA00001917"/>
    </source>
</evidence>
<dbReference type="OrthoDB" id="9772736at2"/>
<dbReference type="EMBL" id="FNDU01000009">
    <property type="protein sequence ID" value="SDI59634.1"/>
    <property type="molecule type" value="Genomic_DNA"/>
</dbReference>
<evidence type="ECO:0000256" key="5">
    <source>
        <dbReference type="ARBA" id="ARBA00022723"/>
    </source>
</evidence>
<gene>
    <name evidence="10" type="ORF">SAMN05216352_10997</name>
</gene>
<evidence type="ECO:0000256" key="3">
    <source>
        <dbReference type="ARBA" id="ARBA00022630"/>
    </source>
</evidence>
<accession>A0A1G8LVB2</accession>
<dbReference type="Gene3D" id="3.20.20.70">
    <property type="entry name" value="Aldolase class I"/>
    <property type="match status" value="1"/>
</dbReference>
<dbReference type="GO" id="GO:0046872">
    <property type="term" value="F:metal ion binding"/>
    <property type="evidence" value="ECO:0007669"/>
    <property type="project" value="UniProtKB-KW"/>
</dbReference>
<evidence type="ECO:0000256" key="8">
    <source>
        <dbReference type="ARBA" id="ARBA00023014"/>
    </source>
</evidence>
<feature type="domain" description="NADH:flavin oxidoreductase/NADH oxidase N-terminal" evidence="9">
    <location>
        <begin position="113"/>
        <end position="289"/>
    </location>
</feature>
<evidence type="ECO:0000259" key="9">
    <source>
        <dbReference type="Pfam" id="PF00724"/>
    </source>
</evidence>
<evidence type="ECO:0000313" key="11">
    <source>
        <dbReference type="Proteomes" id="UP000199017"/>
    </source>
</evidence>
<dbReference type="AlphaFoldDB" id="A0A1G8LVB2"/>
<dbReference type="PANTHER" id="PTHR42917:SF2">
    <property type="entry name" value="2,4-DIENOYL-COA REDUCTASE [(2E)-ENOYL-COA-PRODUCING]"/>
    <property type="match status" value="1"/>
</dbReference>
<keyword evidence="5" id="KW-0479">Metal-binding</keyword>
<protein>
    <submittedName>
        <fullName evidence="10">2,4-dienoyl-CoA reductase (NADPH2)</fullName>
    </submittedName>
</protein>
<organism evidence="10 11">
    <name type="scientific">Alteribacillus bidgolensis</name>
    <dbReference type="NCBI Taxonomy" id="930129"/>
    <lineage>
        <taxon>Bacteria</taxon>
        <taxon>Bacillati</taxon>
        <taxon>Bacillota</taxon>
        <taxon>Bacilli</taxon>
        <taxon>Bacillales</taxon>
        <taxon>Bacillaceae</taxon>
        <taxon>Alteribacillus</taxon>
    </lineage>
</organism>
<reference evidence="10 11" key="1">
    <citation type="submission" date="2016-10" db="EMBL/GenBank/DDBJ databases">
        <authorList>
            <person name="de Groot N.N."/>
        </authorList>
    </citation>
    <scope>NUCLEOTIDE SEQUENCE [LARGE SCALE GENOMIC DNA]</scope>
    <source>
        <strain evidence="11">P4B,CCM 7963,CECT 7998,DSM 25260,IBRC-M 10614,KCTC 13821</strain>
    </source>
</reference>
<name>A0A1G8LVB2_9BACI</name>
<keyword evidence="3" id="KW-0285">Flavoprotein</keyword>
<dbReference type="GO" id="GO:0016491">
    <property type="term" value="F:oxidoreductase activity"/>
    <property type="evidence" value="ECO:0007669"/>
    <property type="project" value="UniProtKB-KW"/>
</dbReference>
<dbReference type="Proteomes" id="UP000199017">
    <property type="component" value="Unassembled WGS sequence"/>
</dbReference>
<comment type="cofactor">
    <cofactor evidence="2">
        <name>[4Fe-4S] cluster</name>
        <dbReference type="ChEBI" id="CHEBI:49883"/>
    </cofactor>
</comment>
<sequence length="313" mass="35466">MNYEHLFSPITLRDTTFETRIFMDSMLDHPTEKDLEKYTDHYVQKCIEGIGLIIIGRAAVTMEESSGSNFMSIAEEKNVENFKKLIESVHESGGKIALQLFQPGPSQSIGQYQIMPEKDIYQMIEAFAEGARRTKEAGFDAVEIAGSDGYLINQFLSSLSNKRKDKWGRTFENRMHFPLAVARHVRSYVGEHFPVIYRIPGFTLSNDSTTEKDILHLAKQLKYSGTDLLNIGIGWNEKNLEKSIEVPERKFLHLAEQIKSYVSISIGITKQMTSMKSAEEAAAKGITDMTYLPKSFTNQQKSNVGERKSNKNS</sequence>
<feature type="domain" description="NADH:flavin oxidoreductase/NADH oxidase N-terminal" evidence="9">
    <location>
        <begin position="6"/>
        <end position="104"/>
    </location>
</feature>
<dbReference type="InterPro" id="IPR051793">
    <property type="entry name" value="NADH:flavin_oxidoreductase"/>
</dbReference>
<dbReference type="RefSeq" id="WP_091586441.1">
    <property type="nucleotide sequence ID" value="NZ_FNDU01000009.1"/>
</dbReference>
<evidence type="ECO:0000256" key="6">
    <source>
        <dbReference type="ARBA" id="ARBA00023002"/>
    </source>
</evidence>
<dbReference type="PANTHER" id="PTHR42917">
    <property type="entry name" value="2,4-DIENOYL-COA REDUCTASE"/>
    <property type="match status" value="1"/>
</dbReference>
<dbReference type="Pfam" id="PF00724">
    <property type="entry name" value="Oxidored_FMN"/>
    <property type="match status" value="2"/>
</dbReference>
<evidence type="ECO:0000256" key="7">
    <source>
        <dbReference type="ARBA" id="ARBA00023004"/>
    </source>
</evidence>
<dbReference type="GO" id="GO:0051536">
    <property type="term" value="F:iron-sulfur cluster binding"/>
    <property type="evidence" value="ECO:0007669"/>
    <property type="project" value="UniProtKB-KW"/>
</dbReference>
<dbReference type="GO" id="GO:0010181">
    <property type="term" value="F:FMN binding"/>
    <property type="evidence" value="ECO:0007669"/>
    <property type="project" value="InterPro"/>
</dbReference>
<keyword evidence="4" id="KW-0288">FMN</keyword>
<dbReference type="InterPro" id="IPR001155">
    <property type="entry name" value="OxRdtase_FMN_N"/>
</dbReference>
<keyword evidence="7" id="KW-0408">Iron</keyword>
<comment type="cofactor">
    <cofactor evidence="1">
        <name>FMN</name>
        <dbReference type="ChEBI" id="CHEBI:58210"/>
    </cofactor>
</comment>
<dbReference type="InterPro" id="IPR013785">
    <property type="entry name" value="Aldolase_TIM"/>
</dbReference>
<keyword evidence="11" id="KW-1185">Reference proteome</keyword>
<evidence type="ECO:0000256" key="4">
    <source>
        <dbReference type="ARBA" id="ARBA00022643"/>
    </source>
</evidence>